<dbReference type="FunFam" id="2.130.10.10:FF:000643">
    <property type="entry name" value="60S ribosome biogenesis protein Sqt1"/>
    <property type="match status" value="1"/>
</dbReference>
<reference evidence="6" key="1">
    <citation type="journal article" date="2015" name="Genome Announc.">
        <title>Draft genome sequence of Talaromyces cellulolyticus strain Y-94, a source of lignocellulosic biomass-degrading enzymes.</title>
        <authorList>
            <person name="Fujii T."/>
            <person name="Koike H."/>
            <person name="Sawayama S."/>
            <person name="Yano S."/>
            <person name="Inoue H."/>
        </authorList>
    </citation>
    <scope>NUCLEOTIDE SEQUENCE [LARGE SCALE GENOMIC DNA]</scope>
    <source>
        <strain evidence="6">Y-94</strain>
    </source>
</reference>
<evidence type="ECO:0000256" key="1">
    <source>
        <dbReference type="ARBA" id="ARBA00022574"/>
    </source>
</evidence>
<dbReference type="InterPro" id="IPR051179">
    <property type="entry name" value="WD_repeat_multifunction"/>
</dbReference>
<accession>A0A6V8H0Y5</accession>
<dbReference type="InterPro" id="IPR015943">
    <property type="entry name" value="WD40/YVTN_repeat-like_dom_sf"/>
</dbReference>
<evidence type="ECO:0000256" key="4">
    <source>
        <dbReference type="SAM" id="MobiDB-lite"/>
    </source>
</evidence>
<evidence type="ECO:0000313" key="6">
    <source>
        <dbReference type="Proteomes" id="UP000053095"/>
    </source>
</evidence>
<keyword evidence="6" id="KW-1185">Reference proteome</keyword>
<feature type="repeat" description="WD" evidence="3">
    <location>
        <begin position="126"/>
        <end position="158"/>
    </location>
</feature>
<sequence>MSSNPYNEPENEEDIYLDEADAEEIVEGDEDHPMDSDDDNDEDHAMQEEITLQNDSVAHFDYHKDSVFCIAQHPVHQSIVITGSGDDTSYIFDSTPTDERPLLPQSYESNPQPKTERKSLEPIKKLDGHTDSVNAVAFTSPKGEYALTAGLDGRLRVYRDTTAQKTGMMWEFVAEAREVEEINWLAVSPAQEGQEDSHNIVAIGGNDGSAWVFKIDHTDAAQPISIIQTFFQHTMACTAGAWTPDGKLLATVSEDGSFYVNDVFGQAAAAGYAYSAGTTAVVGYTAEDQRFAVEGGLYSIAISPSGAIAAVGGAEGHIKVVGLPRLSAPAAKSKGKSAPAGGAQATGAGALLASLQAQSDSVESLSFSSLPLTMLASGSVDGSICLFDVAHRFAVRRHIRDAHEGATVVKVEFLQQPAQAGTPLIRPGLPGPAANAAAANAAGQGRPWVLTSAGLDGVVRRWDARGGTAAAGQGLLQEWRGHLGLVETEGGEQSGGILGFVQGTAGGKRVVTAGDDGVVLVYEE</sequence>
<keyword evidence="1 3" id="KW-0853">WD repeat</keyword>
<organism evidence="5 6">
    <name type="scientific">Talaromyces pinophilus</name>
    <name type="common">Penicillium pinophilum</name>
    <dbReference type="NCBI Taxonomy" id="128442"/>
    <lineage>
        <taxon>Eukaryota</taxon>
        <taxon>Fungi</taxon>
        <taxon>Dikarya</taxon>
        <taxon>Ascomycota</taxon>
        <taxon>Pezizomycotina</taxon>
        <taxon>Eurotiomycetes</taxon>
        <taxon>Eurotiomycetidae</taxon>
        <taxon>Eurotiales</taxon>
        <taxon>Trichocomaceae</taxon>
        <taxon>Talaromyces</taxon>
        <taxon>Talaromyces sect. Talaromyces</taxon>
    </lineage>
</organism>
<dbReference type="SMART" id="SM00320">
    <property type="entry name" value="WD40"/>
    <property type="match status" value="8"/>
</dbReference>
<dbReference type="Pfam" id="PF00400">
    <property type="entry name" value="WD40"/>
    <property type="match status" value="4"/>
</dbReference>
<protein>
    <submittedName>
        <fullName evidence="5">Uncharacterized protein</fullName>
    </submittedName>
</protein>
<feature type="region of interest" description="Disordered" evidence="4">
    <location>
        <begin position="1"/>
        <end position="42"/>
    </location>
</feature>
<feature type="region of interest" description="Disordered" evidence="4">
    <location>
        <begin position="90"/>
        <end position="122"/>
    </location>
</feature>
<dbReference type="EMBL" id="DF933811">
    <property type="protein sequence ID" value="GAM34961.1"/>
    <property type="molecule type" value="Genomic_DNA"/>
</dbReference>
<dbReference type="InterPro" id="IPR036322">
    <property type="entry name" value="WD40_repeat_dom_sf"/>
</dbReference>
<dbReference type="AlphaFoldDB" id="A0A6V8H0Y5"/>
<evidence type="ECO:0000256" key="3">
    <source>
        <dbReference type="PROSITE-ProRule" id="PRU00221"/>
    </source>
</evidence>
<keyword evidence="2" id="KW-0677">Repeat</keyword>
<gene>
    <name evidence="5" type="ORF">TCE0_015r02891</name>
</gene>
<dbReference type="SUPFAM" id="SSF50978">
    <property type="entry name" value="WD40 repeat-like"/>
    <property type="match status" value="1"/>
</dbReference>
<dbReference type="Gene3D" id="2.130.10.10">
    <property type="entry name" value="YVTN repeat-like/Quinoprotein amine dehydrogenase"/>
    <property type="match status" value="1"/>
</dbReference>
<dbReference type="PANTHER" id="PTHR19857:SF8">
    <property type="entry name" value="ANGIO-ASSOCIATED MIGRATORY CELL PROTEIN"/>
    <property type="match status" value="1"/>
</dbReference>
<name>A0A6V8H0Y5_TALPI</name>
<proteinExistence type="predicted"/>
<evidence type="ECO:0000313" key="5">
    <source>
        <dbReference type="EMBL" id="GAM34961.1"/>
    </source>
</evidence>
<dbReference type="Proteomes" id="UP000053095">
    <property type="component" value="Unassembled WGS sequence"/>
</dbReference>
<comment type="caution">
    <text evidence="5">The sequence shown here is derived from an EMBL/GenBank/DDBJ whole genome shotgun (WGS) entry which is preliminary data.</text>
</comment>
<dbReference type="PANTHER" id="PTHR19857">
    <property type="entry name" value="MITOCHONDRIAL DIVISION PROTEIN 1-RELATED"/>
    <property type="match status" value="1"/>
</dbReference>
<dbReference type="InterPro" id="IPR001680">
    <property type="entry name" value="WD40_rpt"/>
</dbReference>
<dbReference type="PROSITE" id="PS50082">
    <property type="entry name" value="WD_REPEATS_2"/>
    <property type="match status" value="1"/>
</dbReference>
<feature type="compositionally biased region" description="Acidic residues" evidence="4">
    <location>
        <begin position="9"/>
        <end position="42"/>
    </location>
</feature>
<evidence type="ECO:0000256" key="2">
    <source>
        <dbReference type="ARBA" id="ARBA00022737"/>
    </source>
</evidence>